<dbReference type="PRINTS" id="PR00069">
    <property type="entry name" value="ALDKETRDTASE"/>
</dbReference>
<dbReference type="RefSeq" id="WP_377735624.1">
    <property type="nucleotide sequence ID" value="NZ_JBHSRI010000025.1"/>
</dbReference>
<dbReference type="InterPro" id="IPR020471">
    <property type="entry name" value="AKR"/>
</dbReference>
<reference evidence="4" key="1">
    <citation type="journal article" date="2019" name="Int. J. Syst. Evol. Microbiol.">
        <title>The Global Catalogue of Microorganisms (GCM) 10K type strain sequencing project: providing services to taxonomists for standard genome sequencing and annotation.</title>
        <authorList>
            <consortium name="The Broad Institute Genomics Platform"/>
            <consortium name="The Broad Institute Genome Sequencing Center for Infectious Disease"/>
            <person name="Wu L."/>
            <person name="Ma J."/>
        </authorList>
    </citation>
    <scope>NUCLEOTIDE SEQUENCE [LARGE SCALE GENOMIC DNA]</scope>
    <source>
        <strain evidence="4">CCUG 54527</strain>
    </source>
</reference>
<feature type="domain" description="NADP-dependent oxidoreductase" evidence="2">
    <location>
        <begin position="19"/>
        <end position="318"/>
    </location>
</feature>
<dbReference type="InterPro" id="IPR036812">
    <property type="entry name" value="NAD(P)_OxRdtase_dom_sf"/>
</dbReference>
<keyword evidence="1" id="KW-0560">Oxidoreductase</keyword>
<protein>
    <submittedName>
        <fullName evidence="3">Aldo/keto reductase</fullName>
    </submittedName>
</protein>
<dbReference type="PANTHER" id="PTHR43364">
    <property type="entry name" value="NADH-SPECIFIC METHYLGLYOXAL REDUCTASE-RELATED"/>
    <property type="match status" value="1"/>
</dbReference>
<proteinExistence type="predicted"/>
<dbReference type="PROSITE" id="PS00062">
    <property type="entry name" value="ALDOKETO_REDUCTASE_2"/>
    <property type="match status" value="1"/>
</dbReference>
<dbReference type="InterPro" id="IPR018170">
    <property type="entry name" value="Aldo/ket_reductase_CS"/>
</dbReference>
<keyword evidence="4" id="KW-1185">Reference proteome</keyword>
<dbReference type="EMBL" id="JBHSRI010000025">
    <property type="protein sequence ID" value="MFC6040993.1"/>
    <property type="molecule type" value="Genomic_DNA"/>
</dbReference>
<dbReference type="Proteomes" id="UP001596170">
    <property type="component" value="Unassembled WGS sequence"/>
</dbReference>
<organism evidence="3 4">
    <name type="scientific">Paenisporosarcina macmurdoensis</name>
    <dbReference type="NCBI Taxonomy" id="212659"/>
    <lineage>
        <taxon>Bacteria</taxon>
        <taxon>Bacillati</taxon>
        <taxon>Bacillota</taxon>
        <taxon>Bacilli</taxon>
        <taxon>Bacillales</taxon>
        <taxon>Caryophanaceae</taxon>
        <taxon>Paenisporosarcina</taxon>
    </lineage>
</organism>
<dbReference type="InterPro" id="IPR050523">
    <property type="entry name" value="AKR_Detox_Biosynth"/>
</dbReference>
<dbReference type="Pfam" id="PF00248">
    <property type="entry name" value="Aldo_ket_red"/>
    <property type="match status" value="1"/>
</dbReference>
<evidence type="ECO:0000313" key="3">
    <source>
        <dbReference type="EMBL" id="MFC6040993.1"/>
    </source>
</evidence>
<accession>A0ABW1LBD8</accession>
<gene>
    <name evidence="3" type="ORF">ACFPYN_16320</name>
</gene>
<evidence type="ECO:0000313" key="4">
    <source>
        <dbReference type="Proteomes" id="UP001596170"/>
    </source>
</evidence>
<evidence type="ECO:0000259" key="2">
    <source>
        <dbReference type="Pfam" id="PF00248"/>
    </source>
</evidence>
<sequence length="329" mass="36243">MKNNIMKRPLGQTDLLLSPLGLGTWQFSKGTGVVGKFWGSLDDQLTEDIIKTSLDGGINWFDTAEVYGGGESEKILAKALTNIGASAQDAKIATKWWPMFRTAASITKTIDIRKEALDNRPIDLYQIHQPYSLSSVDKQIKAMIELVKNGHIKHVGVSNFSAAAMVNSHRILTENGLTLASNQVKYSLLDRRIEENGTLDRAKDLGISIIAYSPLEQGLLTGKFHDNPALIRDAKGPRKLQRKFKEAGLAESKPLISLLDAIGEKYNVSASQVALNWTIQYHGETVFAIPGATKVHHAQDNVGALTFKLDASELEEISRTSWKVIGKKY</sequence>
<comment type="caution">
    <text evidence="3">The sequence shown here is derived from an EMBL/GenBank/DDBJ whole genome shotgun (WGS) entry which is preliminary data.</text>
</comment>
<dbReference type="InterPro" id="IPR023210">
    <property type="entry name" value="NADP_OxRdtase_dom"/>
</dbReference>
<dbReference type="Gene3D" id="3.20.20.100">
    <property type="entry name" value="NADP-dependent oxidoreductase domain"/>
    <property type="match status" value="1"/>
</dbReference>
<evidence type="ECO:0000256" key="1">
    <source>
        <dbReference type="ARBA" id="ARBA00023002"/>
    </source>
</evidence>
<dbReference type="SUPFAM" id="SSF51430">
    <property type="entry name" value="NAD(P)-linked oxidoreductase"/>
    <property type="match status" value="1"/>
</dbReference>
<dbReference type="PANTHER" id="PTHR43364:SF4">
    <property type="entry name" value="NAD(P)-LINKED OXIDOREDUCTASE SUPERFAMILY PROTEIN"/>
    <property type="match status" value="1"/>
</dbReference>
<name>A0ABW1LBD8_9BACL</name>